<organism evidence="5 6">
    <name type="scientific">SAR324 cluster bacterium</name>
    <dbReference type="NCBI Taxonomy" id="2024889"/>
    <lineage>
        <taxon>Bacteria</taxon>
        <taxon>Deltaproteobacteria</taxon>
        <taxon>SAR324 cluster</taxon>
    </lineage>
</organism>
<evidence type="ECO:0000313" key="5">
    <source>
        <dbReference type="EMBL" id="MAH63850.1"/>
    </source>
</evidence>
<evidence type="ECO:0000256" key="1">
    <source>
        <dbReference type="ARBA" id="ARBA00004418"/>
    </source>
</evidence>
<dbReference type="GO" id="GO:0015846">
    <property type="term" value="P:polyamine transport"/>
    <property type="evidence" value="ECO:0007669"/>
    <property type="project" value="InterPro"/>
</dbReference>
<dbReference type="InterPro" id="IPR006059">
    <property type="entry name" value="SBP"/>
</dbReference>
<sequence length="360" mass="40284">MKMNPKNHSQLSRRYFLRGLGAVAAGLTFSPGKGWSSEEKRLNFYNWDTYIGETTLDDFRTATGIEVSMDLFADNDELFSKLKEGNPGYDVIVPSNDFVERMIRANMLVKLDHSKIPNFNNLDKAFQDAAFDPKRAYSMPYMWGTVGIGYRKSKVSKVPDSWASLFASSEYSGRIALLNSPSETIPVAMKYLGHSINTADSEVVQTVEDLMIKQKKHIKVFAEDNGQDLLLSGEVDLTMEYNGDIIQVQEEDDDIAYIVPKEGTLLWEDCLCIPKGAPHSENAHAFMNYLLDGDAGALIADFIQYATPNAAAKAKLSDEYRNNPAIFPTDEVLGRSESSKYRGEAMQQLFDEAWTRISAA</sequence>
<accession>A0A2D6YL29</accession>
<dbReference type="AlphaFoldDB" id="A0A2D6YL29"/>
<dbReference type="InterPro" id="IPR006311">
    <property type="entry name" value="TAT_signal"/>
</dbReference>
<dbReference type="GO" id="GO:0019808">
    <property type="term" value="F:polyamine binding"/>
    <property type="evidence" value="ECO:0007669"/>
    <property type="project" value="InterPro"/>
</dbReference>
<dbReference type="PRINTS" id="PR00909">
    <property type="entry name" value="SPERMDNBNDNG"/>
</dbReference>
<evidence type="ECO:0000256" key="3">
    <source>
        <dbReference type="ARBA" id="ARBA00022729"/>
    </source>
</evidence>
<dbReference type="EMBL" id="NZEX01000117">
    <property type="protein sequence ID" value="MAH63850.1"/>
    <property type="molecule type" value="Genomic_DNA"/>
</dbReference>
<keyword evidence="2" id="KW-0813">Transport</keyword>
<dbReference type="Pfam" id="PF13416">
    <property type="entry name" value="SBP_bac_8"/>
    <property type="match status" value="1"/>
</dbReference>
<keyword evidence="4" id="KW-0574">Periplasm</keyword>
<reference evidence="6" key="1">
    <citation type="submission" date="2017-09" db="EMBL/GenBank/DDBJ databases">
        <title>The Reconstruction of 2,631 Draft Metagenome-Assembled Genomes from the Global Oceans.</title>
        <authorList>
            <person name="Tully B.J."/>
            <person name="Graham E.D."/>
            <person name="Heidelberg J.F."/>
        </authorList>
    </citation>
    <scope>NUCLEOTIDE SEQUENCE [LARGE SCALE GENOMIC DNA]</scope>
</reference>
<dbReference type="SUPFAM" id="SSF53850">
    <property type="entry name" value="Periplasmic binding protein-like II"/>
    <property type="match status" value="1"/>
</dbReference>
<proteinExistence type="predicted"/>
<evidence type="ECO:0000313" key="6">
    <source>
        <dbReference type="Proteomes" id="UP000226525"/>
    </source>
</evidence>
<protein>
    <submittedName>
        <fullName evidence="5">Spermidine/putrescine ABC transporter substrate-binding protein</fullName>
    </submittedName>
</protein>
<name>A0A2D6YL29_9DELT</name>
<dbReference type="GO" id="GO:0042597">
    <property type="term" value="C:periplasmic space"/>
    <property type="evidence" value="ECO:0007669"/>
    <property type="project" value="UniProtKB-SubCell"/>
</dbReference>
<dbReference type="PROSITE" id="PS51318">
    <property type="entry name" value="TAT"/>
    <property type="match status" value="1"/>
</dbReference>
<dbReference type="InterPro" id="IPR001188">
    <property type="entry name" value="Sperm_putr-bd"/>
</dbReference>
<evidence type="ECO:0000256" key="4">
    <source>
        <dbReference type="ARBA" id="ARBA00022764"/>
    </source>
</evidence>
<dbReference type="PANTHER" id="PTHR30222:SF17">
    <property type="entry name" value="SPERMIDINE_PUTRESCINE-BINDING PERIPLASMIC PROTEIN"/>
    <property type="match status" value="1"/>
</dbReference>
<comment type="caution">
    <text evidence="5">The sequence shown here is derived from an EMBL/GenBank/DDBJ whole genome shotgun (WGS) entry which is preliminary data.</text>
</comment>
<dbReference type="Proteomes" id="UP000226525">
    <property type="component" value="Unassembled WGS sequence"/>
</dbReference>
<dbReference type="PIRSF" id="PIRSF019574">
    <property type="entry name" value="Periplasmic_polyamine_BP"/>
    <property type="match status" value="1"/>
</dbReference>
<dbReference type="Gene3D" id="3.40.190.10">
    <property type="entry name" value="Periplasmic binding protein-like II"/>
    <property type="match status" value="2"/>
</dbReference>
<comment type="subcellular location">
    <subcellularLocation>
        <location evidence="1">Periplasm</location>
    </subcellularLocation>
</comment>
<keyword evidence="3" id="KW-0732">Signal</keyword>
<evidence type="ECO:0000256" key="2">
    <source>
        <dbReference type="ARBA" id="ARBA00022448"/>
    </source>
</evidence>
<dbReference type="PANTHER" id="PTHR30222">
    <property type="entry name" value="SPERMIDINE/PUTRESCINE-BINDING PERIPLASMIC PROTEIN"/>
    <property type="match status" value="1"/>
</dbReference>
<gene>
    <name evidence="5" type="ORF">CMN54_10485</name>
</gene>
<dbReference type="CDD" id="cd13590">
    <property type="entry name" value="PBP2_PotD_PotF_like"/>
    <property type="match status" value="1"/>
</dbReference>